<organism evidence="1 2">
    <name type="scientific">candidate division WWE3 bacterium RIFCSPLOWO2_01_FULL_41_18</name>
    <dbReference type="NCBI Taxonomy" id="1802625"/>
    <lineage>
        <taxon>Bacteria</taxon>
        <taxon>Katanobacteria</taxon>
    </lineage>
</organism>
<evidence type="ECO:0000313" key="2">
    <source>
        <dbReference type="Proteomes" id="UP000176504"/>
    </source>
</evidence>
<reference evidence="1 2" key="1">
    <citation type="journal article" date="2016" name="Nat. Commun.">
        <title>Thousands of microbial genomes shed light on interconnected biogeochemical processes in an aquifer system.</title>
        <authorList>
            <person name="Anantharaman K."/>
            <person name="Brown C.T."/>
            <person name="Hug L.A."/>
            <person name="Sharon I."/>
            <person name="Castelle C.J."/>
            <person name="Probst A.J."/>
            <person name="Thomas B.C."/>
            <person name="Singh A."/>
            <person name="Wilkins M.J."/>
            <person name="Karaoz U."/>
            <person name="Brodie E.L."/>
            <person name="Williams K.H."/>
            <person name="Hubbard S.S."/>
            <person name="Banfield J.F."/>
        </authorList>
    </citation>
    <scope>NUCLEOTIDE SEQUENCE [LARGE SCALE GENOMIC DNA]</scope>
</reference>
<name>A0A1F4VF00_UNCKA</name>
<dbReference type="Proteomes" id="UP000176504">
    <property type="component" value="Unassembled WGS sequence"/>
</dbReference>
<evidence type="ECO:0000313" key="1">
    <source>
        <dbReference type="EMBL" id="OGC55538.1"/>
    </source>
</evidence>
<proteinExistence type="predicted"/>
<comment type="caution">
    <text evidence="1">The sequence shown here is derived from an EMBL/GenBank/DDBJ whole genome shotgun (WGS) entry which is preliminary data.</text>
</comment>
<sequence length="128" mass="14249">MLAFQKGRLYVRLMNGGITFFFYTLEDVQQGYQFFDAQNIAEMRGGHGQPSFGDDIEYTRDGGVVGLGTVTFREATREDFMALIQNWSERTTGVSVQTWLEAVMGVPGGLLQSEKERILQAANAANVL</sequence>
<gene>
    <name evidence="1" type="ORF">A3A78_01115</name>
</gene>
<accession>A0A1F4VF00</accession>
<dbReference type="AlphaFoldDB" id="A0A1F4VF00"/>
<dbReference type="EMBL" id="MEVI01000002">
    <property type="protein sequence ID" value="OGC55538.1"/>
    <property type="molecule type" value="Genomic_DNA"/>
</dbReference>
<protein>
    <submittedName>
        <fullName evidence="1">Uncharacterized protein</fullName>
    </submittedName>
</protein>